<dbReference type="Gene3D" id="1.20.120.1750">
    <property type="match status" value="1"/>
</dbReference>
<keyword evidence="6" id="KW-0862">Zinc</keyword>
<evidence type="ECO:0000256" key="1">
    <source>
        <dbReference type="ARBA" id="ARBA00022679"/>
    </source>
</evidence>
<evidence type="ECO:0000313" key="8">
    <source>
        <dbReference type="EMBL" id="VDN23281.1"/>
    </source>
</evidence>
<keyword evidence="1" id="KW-0808">Transferase</keyword>
<feature type="domain" description="RING-type" evidence="7">
    <location>
        <begin position="1"/>
        <end position="124"/>
    </location>
</feature>
<evidence type="ECO:0000259" key="7">
    <source>
        <dbReference type="PROSITE" id="PS51873"/>
    </source>
</evidence>
<evidence type="ECO:0000256" key="2">
    <source>
        <dbReference type="ARBA" id="ARBA00022723"/>
    </source>
</evidence>
<evidence type="ECO:0000256" key="5">
    <source>
        <dbReference type="ARBA" id="ARBA00022786"/>
    </source>
</evidence>
<proteinExistence type="predicted"/>
<keyword evidence="3" id="KW-0677">Repeat</keyword>
<keyword evidence="4" id="KW-0863">Zinc-finger</keyword>
<gene>
    <name evidence="8" type="ORF">DILT_LOCUS14228</name>
</gene>
<dbReference type="Pfam" id="PF22191">
    <property type="entry name" value="IBR_1"/>
    <property type="match status" value="1"/>
</dbReference>
<evidence type="ECO:0000256" key="4">
    <source>
        <dbReference type="ARBA" id="ARBA00022771"/>
    </source>
</evidence>
<dbReference type="AlphaFoldDB" id="A0A3P7MXW9"/>
<keyword evidence="5" id="KW-0833">Ubl conjugation pathway</keyword>
<sequence>MEVTALIPVSYEDGVRHPLLQQFPPPPSLIADSRQYPRLRESEPVAFLERASSDLRQTSVDADISRVEINLPGEETGQVKPCPRCKTLLLKLDDGSCNHMSCFICGCEFCWLCLREVRGTHYLG</sequence>
<dbReference type="Proteomes" id="UP000281553">
    <property type="component" value="Unassembled WGS sequence"/>
</dbReference>
<dbReference type="PROSITE" id="PS51873">
    <property type="entry name" value="TRIAD"/>
    <property type="match status" value="1"/>
</dbReference>
<reference evidence="8 9" key="1">
    <citation type="submission" date="2018-11" db="EMBL/GenBank/DDBJ databases">
        <authorList>
            <consortium name="Pathogen Informatics"/>
        </authorList>
    </citation>
    <scope>NUCLEOTIDE SEQUENCE [LARGE SCALE GENOMIC DNA]</scope>
</reference>
<dbReference type="SUPFAM" id="SSF57850">
    <property type="entry name" value="RING/U-box"/>
    <property type="match status" value="1"/>
</dbReference>
<dbReference type="InterPro" id="IPR044066">
    <property type="entry name" value="TRIAD_supradom"/>
</dbReference>
<dbReference type="GO" id="GO:0008270">
    <property type="term" value="F:zinc ion binding"/>
    <property type="evidence" value="ECO:0007669"/>
    <property type="project" value="UniProtKB-KW"/>
</dbReference>
<dbReference type="OrthoDB" id="1431934at2759"/>
<protein>
    <recommendedName>
        <fullName evidence="7">RING-type domain-containing protein</fullName>
    </recommendedName>
</protein>
<dbReference type="EMBL" id="UYRU01073326">
    <property type="protein sequence ID" value="VDN23281.1"/>
    <property type="molecule type" value="Genomic_DNA"/>
</dbReference>
<dbReference type="GO" id="GO:0016740">
    <property type="term" value="F:transferase activity"/>
    <property type="evidence" value="ECO:0007669"/>
    <property type="project" value="UniProtKB-KW"/>
</dbReference>
<evidence type="ECO:0000256" key="6">
    <source>
        <dbReference type="ARBA" id="ARBA00022833"/>
    </source>
</evidence>
<keyword evidence="9" id="KW-1185">Reference proteome</keyword>
<organism evidence="8 9">
    <name type="scientific">Dibothriocephalus latus</name>
    <name type="common">Fish tapeworm</name>
    <name type="synonym">Diphyllobothrium latum</name>
    <dbReference type="NCBI Taxonomy" id="60516"/>
    <lineage>
        <taxon>Eukaryota</taxon>
        <taxon>Metazoa</taxon>
        <taxon>Spiralia</taxon>
        <taxon>Lophotrochozoa</taxon>
        <taxon>Platyhelminthes</taxon>
        <taxon>Cestoda</taxon>
        <taxon>Eucestoda</taxon>
        <taxon>Diphyllobothriidea</taxon>
        <taxon>Diphyllobothriidae</taxon>
        <taxon>Dibothriocephalus</taxon>
    </lineage>
</organism>
<keyword evidence="2" id="KW-0479">Metal-binding</keyword>
<evidence type="ECO:0000256" key="3">
    <source>
        <dbReference type="ARBA" id="ARBA00022737"/>
    </source>
</evidence>
<accession>A0A3P7MXW9</accession>
<evidence type="ECO:0000313" key="9">
    <source>
        <dbReference type="Proteomes" id="UP000281553"/>
    </source>
</evidence>
<name>A0A3P7MXW9_DIBLA</name>